<sequence>PYFQLIIIPRPVTMSLSKPYNTFQALQSDCSLPLVASPQCLIRSISCSLISMRTVVNSQQPRNPEATELSDRDVDKHFIPPDDAISETILRFSEILVQMDIAILNPMLYLEANRQQAESVAVTSASNTLCFERLDGSGNYSSPKTYPSTGEKLKTVGAQLESFVYWTDNFLLASLANSTRADPTTAGFSKSIHIQREQIFDDLIDQCVDIAQAGWSIRSQISQAHAILTGGLTQHNSNRSLSPPCHRRKSSIALRLKPRLQYELGNSLGRRLRHRSARKLLPRKATRVHRSMTRLIALLEPDNSLKVIHVARQLLLNNLRSM</sequence>
<comment type="caution">
    <text evidence="1">The sequence shown here is derived from an EMBL/GenBank/DDBJ whole genome shotgun (WGS) entry which is preliminary data.</text>
</comment>
<accession>A0A2S4VH34</accession>
<protein>
    <submittedName>
        <fullName evidence="1">Uncharacterized protein</fullName>
    </submittedName>
</protein>
<dbReference type="VEuPathDB" id="FungiDB:PSTT_07284"/>
<dbReference type="VEuPathDB" id="FungiDB:PSHT_05389"/>
<reference evidence="1" key="1">
    <citation type="submission" date="2017-12" db="EMBL/GenBank/DDBJ databases">
        <title>Gene loss provides genomic basis for host adaptation in cereal stripe rust fungi.</title>
        <authorList>
            <person name="Xia C."/>
        </authorList>
    </citation>
    <scope>NUCLEOTIDE SEQUENCE [LARGE SCALE GENOMIC DNA]</scope>
    <source>
        <strain evidence="1">93-210</strain>
    </source>
</reference>
<dbReference type="AlphaFoldDB" id="A0A2S4VH34"/>
<evidence type="ECO:0000313" key="2">
    <source>
        <dbReference type="Proteomes" id="UP000239156"/>
    </source>
</evidence>
<organism evidence="1 2">
    <name type="scientific">Puccinia striiformis</name>
    <dbReference type="NCBI Taxonomy" id="27350"/>
    <lineage>
        <taxon>Eukaryota</taxon>
        <taxon>Fungi</taxon>
        <taxon>Dikarya</taxon>
        <taxon>Basidiomycota</taxon>
        <taxon>Pucciniomycotina</taxon>
        <taxon>Pucciniomycetes</taxon>
        <taxon>Pucciniales</taxon>
        <taxon>Pucciniaceae</taxon>
        <taxon>Puccinia</taxon>
    </lineage>
</organism>
<feature type="non-terminal residue" evidence="1">
    <location>
        <position position="1"/>
    </location>
</feature>
<evidence type="ECO:0000313" key="1">
    <source>
        <dbReference type="EMBL" id="POW08798.1"/>
    </source>
</evidence>
<keyword evidence="2" id="KW-1185">Reference proteome</keyword>
<proteinExistence type="predicted"/>
<name>A0A2S4VH34_9BASI</name>
<dbReference type="Proteomes" id="UP000239156">
    <property type="component" value="Unassembled WGS sequence"/>
</dbReference>
<dbReference type="EMBL" id="PKSL01000061">
    <property type="protein sequence ID" value="POW08798.1"/>
    <property type="molecule type" value="Genomic_DNA"/>
</dbReference>
<gene>
    <name evidence="1" type="ORF">PSTT_07284</name>
</gene>